<dbReference type="GO" id="GO:0000974">
    <property type="term" value="C:Prp19 complex"/>
    <property type="evidence" value="ECO:0007669"/>
    <property type="project" value="TreeGrafter"/>
</dbReference>
<evidence type="ECO:0000313" key="9">
    <source>
        <dbReference type="Proteomes" id="UP001419268"/>
    </source>
</evidence>
<evidence type="ECO:0000256" key="2">
    <source>
        <dbReference type="ARBA" id="ARBA00010788"/>
    </source>
</evidence>
<dbReference type="EMBL" id="JBBNAG010000009">
    <property type="protein sequence ID" value="KAK9106182.1"/>
    <property type="molecule type" value="Genomic_DNA"/>
</dbReference>
<evidence type="ECO:0000256" key="4">
    <source>
        <dbReference type="ARBA" id="ARBA00022728"/>
    </source>
</evidence>
<dbReference type="GO" id="GO:0008380">
    <property type="term" value="P:RNA splicing"/>
    <property type="evidence" value="ECO:0007669"/>
    <property type="project" value="UniProtKB-KW"/>
</dbReference>
<dbReference type="GO" id="GO:0006397">
    <property type="term" value="P:mRNA processing"/>
    <property type="evidence" value="ECO:0007669"/>
    <property type="project" value="UniProtKB-KW"/>
</dbReference>
<dbReference type="Pfam" id="PF05700">
    <property type="entry name" value="BCAS2"/>
    <property type="match status" value="1"/>
</dbReference>
<keyword evidence="9" id="KW-1185">Reference proteome</keyword>
<protein>
    <recommendedName>
        <fullName evidence="10">Pre-mRNA-splicing factor SPF27</fullName>
    </recommendedName>
</protein>
<comment type="caution">
    <text evidence="8">The sequence shown here is derived from an EMBL/GenBank/DDBJ whole genome shotgun (WGS) entry which is preliminary data.</text>
</comment>
<evidence type="ECO:0008006" key="10">
    <source>
        <dbReference type="Google" id="ProtNLM"/>
    </source>
</evidence>
<evidence type="ECO:0000256" key="7">
    <source>
        <dbReference type="SAM" id="MobiDB-lite"/>
    </source>
</evidence>
<keyword evidence="3" id="KW-0507">mRNA processing</keyword>
<comment type="subcellular location">
    <subcellularLocation>
        <location evidence="1">Nucleus</location>
    </subcellularLocation>
</comment>
<accession>A0AAP0I1C8</accession>
<organism evidence="8 9">
    <name type="scientific">Stephania cephalantha</name>
    <dbReference type="NCBI Taxonomy" id="152367"/>
    <lineage>
        <taxon>Eukaryota</taxon>
        <taxon>Viridiplantae</taxon>
        <taxon>Streptophyta</taxon>
        <taxon>Embryophyta</taxon>
        <taxon>Tracheophyta</taxon>
        <taxon>Spermatophyta</taxon>
        <taxon>Magnoliopsida</taxon>
        <taxon>Ranunculales</taxon>
        <taxon>Menispermaceae</taxon>
        <taxon>Menispermoideae</taxon>
        <taxon>Cissampelideae</taxon>
        <taxon>Stephania</taxon>
    </lineage>
</organism>
<evidence type="ECO:0000313" key="8">
    <source>
        <dbReference type="EMBL" id="KAK9106182.1"/>
    </source>
</evidence>
<keyword evidence="5" id="KW-0508">mRNA splicing</keyword>
<gene>
    <name evidence="8" type="ORF">Scep_023026</name>
</gene>
<proteinExistence type="inferred from homology"/>
<evidence type="ECO:0000256" key="1">
    <source>
        <dbReference type="ARBA" id="ARBA00004123"/>
    </source>
</evidence>
<dbReference type="PANTHER" id="PTHR13296">
    <property type="entry name" value="BCAS2 PROTEIN"/>
    <property type="match status" value="1"/>
</dbReference>
<dbReference type="GO" id="GO:0071013">
    <property type="term" value="C:catalytic step 2 spliceosome"/>
    <property type="evidence" value="ECO:0007669"/>
    <property type="project" value="TreeGrafter"/>
</dbReference>
<evidence type="ECO:0000256" key="3">
    <source>
        <dbReference type="ARBA" id="ARBA00022664"/>
    </source>
</evidence>
<evidence type="ECO:0000256" key="6">
    <source>
        <dbReference type="ARBA" id="ARBA00023242"/>
    </source>
</evidence>
<comment type="similarity">
    <text evidence="2">Belongs to the SPF27 family.</text>
</comment>
<reference evidence="8 9" key="1">
    <citation type="submission" date="2024-01" db="EMBL/GenBank/DDBJ databases">
        <title>Genome assemblies of Stephania.</title>
        <authorList>
            <person name="Yang L."/>
        </authorList>
    </citation>
    <scope>NUCLEOTIDE SEQUENCE [LARGE SCALE GENOMIC DNA]</scope>
    <source>
        <strain evidence="8">JXDWG</strain>
        <tissue evidence="8">Leaf</tissue>
    </source>
</reference>
<name>A0AAP0I1C8_9MAGN</name>
<keyword evidence="6" id="KW-0539">Nucleus</keyword>
<dbReference type="GO" id="GO:0071011">
    <property type="term" value="C:precatalytic spliceosome"/>
    <property type="evidence" value="ECO:0007669"/>
    <property type="project" value="TreeGrafter"/>
</dbReference>
<evidence type="ECO:0000256" key="5">
    <source>
        <dbReference type="ARBA" id="ARBA00023187"/>
    </source>
</evidence>
<dbReference type="AlphaFoldDB" id="A0AAP0I1C8"/>
<feature type="region of interest" description="Disordered" evidence="7">
    <location>
        <begin position="1"/>
        <end position="22"/>
    </location>
</feature>
<dbReference type="Proteomes" id="UP001419268">
    <property type="component" value="Unassembled WGS sequence"/>
</dbReference>
<sequence>MAENGDVLMLEAPPESGPSWRVPSGGVFIDALPYIDEDYGDPNVKQAVDRLVEEEMRRSTKKPADFLKNLPSLPKSSFENHPMLAREYERVRAGKPPVNLDMSDYALEPPPANRRGDSNAWQLHLKIAQCSLQHQIVRLENLDMMSKHGADVWKHHNQRMEAFLSRTQAEALEYNQKIEAVNRERKYHQQNVANQINALSAQWKELCLKNIEIEAACAAIENDIQEFRREAAERGFNLEDDLVKDPSRQ</sequence>
<keyword evidence="4" id="KW-0747">Spliceosome</keyword>
<dbReference type="PANTHER" id="PTHR13296:SF0">
    <property type="entry name" value="PRE-MRNA-SPLICING FACTOR SPF27"/>
    <property type="match status" value="1"/>
</dbReference>
<dbReference type="InterPro" id="IPR008409">
    <property type="entry name" value="SPF27"/>
</dbReference>